<keyword evidence="5 6" id="KW-0472">Membrane</keyword>
<evidence type="ECO:0000256" key="3">
    <source>
        <dbReference type="ARBA" id="ARBA00022692"/>
    </source>
</evidence>
<evidence type="ECO:0000313" key="8">
    <source>
        <dbReference type="Proteomes" id="UP000652755"/>
    </source>
</evidence>
<reference evidence="7 8" key="1">
    <citation type="submission" date="2020-08" db="EMBL/GenBank/DDBJ databases">
        <authorList>
            <person name="Sun Q."/>
            <person name="Inoue M."/>
        </authorList>
    </citation>
    <scope>NUCLEOTIDE SEQUENCE [LARGE SCALE GENOMIC DNA]</scope>
    <source>
        <strain evidence="7 8">CCM 8938</strain>
    </source>
</reference>
<gene>
    <name evidence="7" type="ORF">H7U22_09850</name>
</gene>
<dbReference type="Pfam" id="PF01384">
    <property type="entry name" value="PHO4"/>
    <property type="match status" value="1"/>
</dbReference>
<evidence type="ECO:0000313" key="7">
    <source>
        <dbReference type="EMBL" id="MBC6110730.1"/>
    </source>
</evidence>
<feature type="transmembrane region" description="Helical" evidence="6">
    <location>
        <begin position="135"/>
        <end position="162"/>
    </location>
</feature>
<dbReference type="PANTHER" id="PTHR11101">
    <property type="entry name" value="PHOSPHATE TRANSPORTER"/>
    <property type="match status" value="1"/>
</dbReference>
<keyword evidence="3 6" id="KW-0812">Transmembrane</keyword>
<keyword evidence="2" id="KW-0813">Transport</keyword>
<feature type="transmembrane region" description="Helical" evidence="6">
    <location>
        <begin position="78"/>
        <end position="99"/>
    </location>
</feature>
<comment type="caution">
    <text evidence="7">The sequence shown here is derived from an EMBL/GenBank/DDBJ whole genome shotgun (WGS) entry which is preliminary data.</text>
</comment>
<accession>A0ABR7KRJ9</accession>
<evidence type="ECO:0000256" key="4">
    <source>
        <dbReference type="ARBA" id="ARBA00022989"/>
    </source>
</evidence>
<sequence>MVTTLLVVVVILAIAFDYINGFHDAANSIATVVSTKVLTPFQAVLWAALFNFAAYFYFTDHKVANTVAKTVIEHYITLEVILAGLIAAIIWNLLTWWYGIPSSSSHTLIGGFAGAGMTYALITGASPLDAVNMGYVIKIISFIVLAPIIGLVISVVLTLIIINICRNAKPSTAEKWFKRLQLVSSAALSFFHGGNDAQKVMGIIATALIAAKVIPNFEAMPWWVPVSCYSAISLGTMSGGWKIVKTMGSKITKVTALEGVAAEGAGAITLGITEHFGIPVSTTHTITGSIVGVGVVKSVSAVRWGVTINLIWAWILTIPVSATLAAIIYAAIYYFK</sequence>
<dbReference type="Proteomes" id="UP000652755">
    <property type="component" value="Unassembled WGS sequence"/>
</dbReference>
<feature type="transmembrane region" description="Helical" evidence="6">
    <location>
        <begin position="105"/>
        <end position="123"/>
    </location>
</feature>
<name>A0ABR7KRJ9_9SPHI</name>
<proteinExistence type="predicted"/>
<evidence type="ECO:0000256" key="5">
    <source>
        <dbReference type="ARBA" id="ARBA00023136"/>
    </source>
</evidence>
<dbReference type="RefSeq" id="WP_187071196.1">
    <property type="nucleotide sequence ID" value="NZ_JACRYL010000007.1"/>
</dbReference>
<evidence type="ECO:0000256" key="2">
    <source>
        <dbReference type="ARBA" id="ARBA00022448"/>
    </source>
</evidence>
<comment type="subcellular location">
    <subcellularLocation>
        <location evidence="1">Membrane</location>
        <topology evidence="1">Multi-pass membrane protein</topology>
    </subcellularLocation>
</comment>
<keyword evidence="8" id="KW-1185">Reference proteome</keyword>
<keyword evidence="4 6" id="KW-1133">Transmembrane helix</keyword>
<dbReference type="EMBL" id="JACRYL010000007">
    <property type="protein sequence ID" value="MBC6110730.1"/>
    <property type="molecule type" value="Genomic_DNA"/>
</dbReference>
<evidence type="ECO:0000256" key="6">
    <source>
        <dbReference type="SAM" id="Phobius"/>
    </source>
</evidence>
<feature type="transmembrane region" description="Helical" evidence="6">
    <location>
        <begin position="311"/>
        <end position="335"/>
    </location>
</feature>
<organism evidence="7 8">
    <name type="scientific">Pedobacter fastidiosus</name>
    <dbReference type="NCBI Taxonomy" id="2765361"/>
    <lineage>
        <taxon>Bacteria</taxon>
        <taxon>Pseudomonadati</taxon>
        <taxon>Bacteroidota</taxon>
        <taxon>Sphingobacteriia</taxon>
        <taxon>Sphingobacteriales</taxon>
        <taxon>Sphingobacteriaceae</taxon>
        <taxon>Pedobacter</taxon>
    </lineage>
</organism>
<dbReference type="PANTHER" id="PTHR11101:SF80">
    <property type="entry name" value="PHOSPHATE TRANSPORTER"/>
    <property type="match status" value="1"/>
</dbReference>
<dbReference type="InterPro" id="IPR001204">
    <property type="entry name" value="Phos_transporter"/>
</dbReference>
<protein>
    <submittedName>
        <fullName evidence="7">Inorganic phosphate transporter</fullName>
    </submittedName>
</protein>
<feature type="transmembrane region" description="Helical" evidence="6">
    <location>
        <begin position="37"/>
        <end position="58"/>
    </location>
</feature>
<evidence type="ECO:0000256" key="1">
    <source>
        <dbReference type="ARBA" id="ARBA00004141"/>
    </source>
</evidence>